<dbReference type="Proteomes" id="UP001160152">
    <property type="component" value="Unassembled WGS sequence"/>
</dbReference>
<gene>
    <name evidence="1" type="ORF">N5C70_17590</name>
    <name evidence="2" type="ORF">V9385_07475</name>
</gene>
<evidence type="ECO:0000313" key="3">
    <source>
        <dbReference type="Proteomes" id="UP001160152"/>
    </source>
</evidence>
<protein>
    <submittedName>
        <fullName evidence="1">DUF4225 domain-containing protein</fullName>
    </submittedName>
</protein>
<keyword evidence="4" id="KW-1185">Reference proteome</keyword>
<dbReference type="RefSeq" id="WP_158622672.1">
    <property type="nucleotide sequence ID" value="NZ_CP091311.1"/>
</dbReference>
<reference evidence="1 3" key="1">
    <citation type="submission" date="2022-09" db="EMBL/GenBank/DDBJ databases">
        <title>Intensive care unit water sources are persistently colonized with multi-drug resistant bacteria and are the site of extensive horizontal gene transfer of antibiotic resistance genes.</title>
        <authorList>
            <person name="Diorio-Toth L."/>
        </authorList>
    </citation>
    <scope>NUCLEOTIDE SEQUENCE [LARGE SCALE GENOMIC DNA]</scope>
    <source>
        <strain evidence="1 3">GD03901</strain>
    </source>
</reference>
<name>A0ABD4YIV8_9PSED</name>
<evidence type="ECO:0000313" key="4">
    <source>
        <dbReference type="Proteomes" id="UP001375228"/>
    </source>
</evidence>
<accession>A0ABD4YIV8</accession>
<dbReference type="EMBL" id="JAOCBV010000001">
    <property type="protein sequence ID" value="MDH0758508.1"/>
    <property type="molecule type" value="Genomic_DNA"/>
</dbReference>
<evidence type="ECO:0000313" key="2">
    <source>
        <dbReference type="EMBL" id="WWY22430.1"/>
    </source>
</evidence>
<dbReference type="AlphaFoldDB" id="A0ABD4YIV8"/>
<dbReference type="InterPro" id="IPR025320">
    <property type="entry name" value="DUF4225"/>
</dbReference>
<reference evidence="2 4" key="2">
    <citation type="submission" date="2024-03" db="EMBL/GenBank/DDBJ databases">
        <title>Pseudomonas juntendi.</title>
        <authorList>
            <person name="Liu Y."/>
        </authorList>
    </citation>
    <scope>NUCLEOTIDE SEQUENCE [LARGE SCALE GENOMIC DNA]</scope>
    <source>
        <strain evidence="2 4">L4046hy</strain>
    </source>
</reference>
<dbReference type="Proteomes" id="UP001375228">
    <property type="component" value="Chromosome"/>
</dbReference>
<dbReference type="Pfam" id="PF13988">
    <property type="entry name" value="DUF4225"/>
    <property type="match status" value="1"/>
</dbReference>
<sequence>MSDERLRAKFTQEISRAGQAIVTATQDGRLSPEEAQKALTKEYSLLFEQALEYSKLVAGVAAGVLQIGTGVAVCKLSLGLGCTLGGLPLILHGANNIYENGRNIATGRNDTIGPVRKGYQRIAEIAGGRASQGNIGYGAVDIGLSAFGMSHMILKTGTWRLFRYIEADKIRAYREMGKGSIMFEVGIDMMTGEQILVEWEKQ</sequence>
<proteinExistence type="predicted"/>
<evidence type="ECO:0000313" key="1">
    <source>
        <dbReference type="EMBL" id="MDH0758508.1"/>
    </source>
</evidence>
<dbReference type="EMBL" id="CP146691">
    <property type="protein sequence ID" value="WWY22430.1"/>
    <property type="molecule type" value="Genomic_DNA"/>
</dbReference>
<organism evidence="1 3">
    <name type="scientific">Pseudomonas juntendi</name>
    <dbReference type="NCBI Taxonomy" id="2666183"/>
    <lineage>
        <taxon>Bacteria</taxon>
        <taxon>Pseudomonadati</taxon>
        <taxon>Pseudomonadota</taxon>
        <taxon>Gammaproteobacteria</taxon>
        <taxon>Pseudomonadales</taxon>
        <taxon>Pseudomonadaceae</taxon>
        <taxon>Pseudomonas</taxon>
    </lineage>
</organism>